<dbReference type="Proteomes" id="UP000233551">
    <property type="component" value="Unassembled WGS sequence"/>
</dbReference>
<dbReference type="EMBL" id="PGOL01006670">
    <property type="protein sequence ID" value="PKI33369.1"/>
    <property type="molecule type" value="Genomic_DNA"/>
</dbReference>
<dbReference type="AlphaFoldDB" id="A0A2I0HNR3"/>
<gene>
    <name evidence="1" type="ORF">CRG98_046235</name>
</gene>
<comment type="caution">
    <text evidence="1">The sequence shown here is derived from an EMBL/GenBank/DDBJ whole genome shotgun (WGS) entry which is preliminary data.</text>
</comment>
<keyword evidence="2" id="KW-1185">Reference proteome</keyword>
<organism evidence="1 2">
    <name type="scientific">Punica granatum</name>
    <name type="common">Pomegranate</name>
    <dbReference type="NCBI Taxonomy" id="22663"/>
    <lineage>
        <taxon>Eukaryota</taxon>
        <taxon>Viridiplantae</taxon>
        <taxon>Streptophyta</taxon>
        <taxon>Embryophyta</taxon>
        <taxon>Tracheophyta</taxon>
        <taxon>Spermatophyta</taxon>
        <taxon>Magnoliopsida</taxon>
        <taxon>eudicotyledons</taxon>
        <taxon>Gunneridae</taxon>
        <taxon>Pentapetalae</taxon>
        <taxon>rosids</taxon>
        <taxon>malvids</taxon>
        <taxon>Myrtales</taxon>
        <taxon>Lythraceae</taxon>
        <taxon>Punica</taxon>
    </lineage>
</organism>
<evidence type="ECO:0000313" key="2">
    <source>
        <dbReference type="Proteomes" id="UP000233551"/>
    </source>
</evidence>
<sequence>MGSSPYRPKWVFYMVSERVMFPRTHVGSHHARFDFELRPSVELDASLAFVPPCLSTEEDARLGSVVKGGCLRHVMGSSPYRPKWVFYMVSERVMFPRTHVGSHHARFDFELRPSVELDASLAFVPPCLSTEEDARLGSVVKGGCLRHVSITMQKSGGVIALFILYTEGPILTSSKKKYNTLIWVGGPEPVGEGD</sequence>
<proteinExistence type="predicted"/>
<protein>
    <submittedName>
        <fullName evidence="1">Uncharacterized protein</fullName>
    </submittedName>
</protein>
<reference evidence="1 2" key="1">
    <citation type="submission" date="2017-11" db="EMBL/GenBank/DDBJ databases">
        <title>De-novo sequencing of pomegranate (Punica granatum L.) genome.</title>
        <authorList>
            <person name="Akparov Z."/>
            <person name="Amiraslanov A."/>
            <person name="Hajiyeva S."/>
            <person name="Abbasov M."/>
            <person name="Kaur K."/>
            <person name="Hamwieh A."/>
            <person name="Solovyev V."/>
            <person name="Salamov A."/>
            <person name="Braich B."/>
            <person name="Kosarev P."/>
            <person name="Mahmoud A."/>
            <person name="Hajiyev E."/>
            <person name="Babayeva S."/>
            <person name="Izzatullayeva V."/>
            <person name="Mammadov A."/>
            <person name="Mammadov A."/>
            <person name="Sharifova S."/>
            <person name="Ojaghi J."/>
            <person name="Eynullazada K."/>
            <person name="Bayramov B."/>
            <person name="Abdulazimova A."/>
            <person name="Shahmuradov I."/>
        </authorList>
    </citation>
    <scope>NUCLEOTIDE SEQUENCE [LARGE SCALE GENOMIC DNA]</scope>
    <source>
        <strain evidence="2">cv. AG2017</strain>
        <tissue evidence="1">Leaf</tissue>
    </source>
</reference>
<evidence type="ECO:0000313" key="1">
    <source>
        <dbReference type="EMBL" id="PKI33369.1"/>
    </source>
</evidence>
<accession>A0A2I0HNR3</accession>
<name>A0A2I0HNR3_PUNGR</name>